<keyword evidence="1 6" id="KW-0444">Lipid biosynthesis</keyword>
<gene>
    <name evidence="6" type="primary">lpxA</name>
    <name evidence="8" type="ORF">A2527_02805</name>
</gene>
<dbReference type="InterPro" id="IPR001451">
    <property type="entry name" value="Hexapep"/>
</dbReference>
<keyword evidence="4 6" id="KW-0443">Lipid metabolism</keyword>
<name>A0A1F6GFW8_9PROT</name>
<dbReference type="GO" id="GO:0016020">
    <property type="term" value="C:membrane"/>
    <property type="evidence" value="ECO:0007669"/>
    <property type="project" value="GOC"/>
</dbReference>
<dbReference type="EMBL" id="MFNE01000006">
    <property type="protein sequence ID" value="OGG97004.1"/>
    <property type="molecule type" value="Genomic_DNA"/>
</dbReference>
<dbReference type="NCBIfam" id="TIGR01852">
    <property type="entry name" value="lipid_A_lpxA"/>
    <property type="match status" value="1"/>
</dbReference>
<evidence type="ECO:0000313" key="9">
    <source>
        <dbReference type="Proteomes" id="UP000178449"/>
    </source>
</evidence>
<comment type="function">
    <text evidence="6">Involved in the biosynthesis of lipid A, a phosphorylated glycolipid that anchors the lipopolysaccharide to the outer membrane of the cell.</text>
</comment>
<comment type="caution">
    <text evidence="8">The sequence shown here is derived from an EMBL/GenBank/DDBJ whole genome shotgun (WGS) entry which is preliminary data.</text>
</comment>
<evidence type="ECO:0000256" key="1">
    <source>
        <dbReference type="ARBA" id="ARBA00022516"/>
    </source>
</evidence>
<comment type="pathway">
    <text evidence="6">Glycolipid biosynthesis; lipid IV(A) biosynthesis; lipid IV(A) from (3R)-3-hydroxytetradecanoyl-[acyl-carrier-protein] and UDP-N-acetyl-alpha-D-glucosamine: step 1/6.</text>
</comment>
<dbReference type="NCBIfam" id="NF003657">
    <property type="entry name" value="PRK05289.1"/>
    <property type="match status" value="1"/>
</dbReference>
<dbReference type="PIRSF" id="PIRSF000456">
    <property type="entry name" value="UDP-GlcNAc_acltr"/>
    <property type="match status" value="1"/>
</dbReference>
<dbReference type="Pfam" id="PF13720">
    <property type="entry name" value="Acetyltransf_11"/>
    <property type="match status" value="1"/>
</dbReference>
<dbReference type="Gene3D" id="2.160.10.10">
    <property type="entry name" value="Hexapeptide repeat proteins"/>
    <property type="match status" value="1"/>
</dbReference>
<evidence type="ECO:0000256" key="3">
    <source>
        <dbReference type="ARBA" id="ARBA00022679"/>
    </source>
</evidence>
<comment type="similarity">
    <text evidence="6">Belongs to the transferase hexapeptide repeat family. LpxA subfamily.</text>
</comment>
<dbReference type="AlphaFoldDB" id="A0A1F6GFW8"/>
<dbReference type="PANTHER" id="PTHR43480">
    <property type="entry name" value="ACYL-[ACYL-CARRIER-PROTEIN]--UDP-N-ACETYLGLUCOSAMINE O-ACYLTRANSFERASE"/>
    <property type="match status" value="1"/>
</dbReference>
<dbReference type="GO" id="GO:0009245">
    <property type="term" value="P:lipid A biosynthetic process"/>
    <property type="evidence" value="ECO:0007669"/>
    <property type="project" value="UniProtKB-UniRule"/>
</dbReference>
<dbReference type="STRING" id="1817772.A2527_02805"/>
<dbReference type="CDD" id="cd03351">
    <property type="entry name" value="LbH_UDP-GlcNAc_AT"/>
    <property type="match status" value="1"/>
</dbReference>
<sequence>MIHPTAIVDESARLHKSVKVGAYAFIGPDVEIEEDAEIRHHAVIEGPTQIGPRCRIFPFASIGLEPQDKKFHGEVSHLLIGSDNLIREYVTINRGSEVGGGVTKIGHHNWIMAYCHVAHDCQIGDHVVMANGTTLGGHVEIGDYATLGGLTAIHQFCRVGRHALTGGQSMIAQDVAPFTIAAGNRAKSAGVNFIGLERNGFTPGQIEEINRFYRIFFLSGLSKDHAVQKLEAEMEDTPNRRVFIDFVNNSQRGVCR</sequence>
<keyword evidence="6" id="KW-0677">Repeat</keyword>
<keyword evidence="2 6" id="KW-0441">Lipid A biosynthesis</keyword>
<evidence type="ECO:0000313" key="8">
    <source>
        <dbReference type="EMBL" id="OGG97004.1"/>
    </source>
</evidence>
<dbReference type="Pfam" id="PF00132">
    <property type="entry name" value="Hexapep"/>
    <property type="match status" value="1"/>
</dbReference>
<evidence type="ECO:0000256" key="2">
    <source>
        <dbReference type="ARBA" id="ARBA00022556"/>
    </source>
</evidence>
<comment type="subunit">
    <text evidence="6">Homotrimer.</text>
</comment>
<dbReference type="InterPro" id="IPR010137">
    <property type="entry name" value="Lipid_A_LpxA"/>
</dbReference>
<dbReference type="UniPathway" id="UPA00359">
    <property type="reaction ID" value="UER00477"/>
</dbReference>
<dbReference type="SUPFAM" id="SSF51161">
    <property type="entry name" value="Trimeric LpxA-like enzymes"/>
    <property type="match status" value="1"/>
</dbReference>
<evidence type="ECO:0000256" key="6">
    <source>
        <dbReference type="HAMAP-Rule" id="MF_00387"/>
    </source>
</evidence>
<dbReference type="GO" id="GO:0005737">
    <property type="term" value="C:cytoplasm"/>
    <property type="evidence" value="ECO:0007669"/>
    <property type="project" value="UniProtKB-SubCell"/>
</dbReference>
<dbReference type="Gene3D" id="1.20.1180.10">
    <property type="entry name" value="Udp N-acetylglucosamine O-acyltransferase, C-terminal domain"/>
    <property type="match status" value="1"/>
</dbReference>
<comment type="subcellular location">
    <subcellularLocation>
        <location evidence="6">Cytoplasm</location>
    </subcellularLocation>
</comment>
<dbReference type="InterPro" id="IPR029098">
    <property type="entry name" value="Acetyltransf_C"/>
</dbReference>
<organism evidence="8 9">
    <name type="scientific">Candidatus Lambdaproteobacteria bacterium RIFOXYD2_FULL_50_16</name>
    <dbReference type="NCBI Taxonomy" id="1817772"/>
    <lineage>
        <taxon>Bacteria</taxon>
        <taxon>Pseudomonadati</taxon>
        <taxon>Pseudomonadota</taxon>
        <taxon>Candidatus Lambdaproteobacteria</taxon>
    </lineage>
</organism>
<accession>A0A1F6GFW8</accession>
<dbReference type="HAMAP" id="MF_00387">
    <property type="entry name" value="LpxA"/>
    <property type="match status" value="1"/>
</dbReference>
<feature type="domain" description="UDP N-acetylglucosamine O-acyltransferase C-terminal" evidence="7">
    <location>
        <begin position="174"/>
        <end position="255"/>
    </location>
</feature>
<reference evidence="8 9" key="1">
    <citation type="journal article" date="2016" name="Nat. Commun.">
        <title>Thousands of microbial genomes shed light on interconnected biogeochemical processes in an aquifer system.</title>
        <authorList>
            <person name="Anantharaman K."/>
            <person name="Brown C.T."/>
            <person name="Hug L.A."/>
            <person name="Sharon I."/>
            <person name="Castelle C.J."/>
            <person name="Probst A.J."/>
            <person name="Thomas B.C."/>
            <person name="Singh A."/>
            <person name="Wilkins M.J."/>
            <person name="Karaoz U."/>
            <person name="Brodie E.L."/>
            <person name="Williams K.H."/>
            <person name="Hubbard S.S."/>
            <person name="Banfield J.F."/>
        </authorList>
    </citation>
    <scope>NUCLEOTIDE SEQUENCE [LARGE SCALE GENOMIC DNA]</scope>
</reference>
<dbReference type="InterPro" id="IPR011004">
    <property type="entry name" value="Trimer_LpxA-like_sf"/>
</dbReference>
<evidence type="ECO:0000256" key="4">
    <source>
        <dbReference type="ARBA" id="ARBA00023098"/>
    </source>
</evidence>
<keyword evidence="5 6" id="KW-0012">Acyltransferase</keyword>
<keyword evidence="3 6" id="KW-0808">Transferase</keyword>
<dbReference type="InterPro" id="IPR037157">
    <property type="entry name" value="Acetyltransf_C_sf"/>
</dbReference>
<evidence type="ECO:0000256" key="5">
    <source>
        <dbReference type="ARBA" id="ARBA00023315"/>
    </source>
</evidence>
<keyword evidence="6" id="KW-0963">Cytoplasm</keyword>
<evidence type="ECO:0000259" key="7">
    <source>
        <dbReference type="Pfam" id="PF13720"/>
    </source>
</evidence>
<protein>
    <recommendedName>
        <fullName evidence="6">Acyl-[acyl-carrier-protein]--UDP-N-acetylglucosamine O-acyltransferase</fullName>
        <shortName evidence="6">UDP-N-acetylglucosamine acyltransferase</shortName>
        <ecNumber evidence="6">2.3.1.129</ecNumber>
    </recommendedName>
</protein>
<proteinExistence type="inferred from homology"/>
<dbReference type="PANTHER" id="PTHR43480:SF1">
    <property type="entry name" value="ACYL-[ACYL-CARRIER-PROTEIN]--UDP-N-ACETYLGLUCOSAMINE O-ACYLTRANSFERASE, MITOCHONDRIAL-RELATED"/>
    <property type="match status" value="1"/>
</dbReference>
<comment type="catalytic activity">
    <reaction evidence="6">
        <text>a (3R)-hydroxyacyl-[ACP] + UDP-N-acetyl-alpha-D-glucosamine = a UDP-3-O-[(3R)-3-hydroxyacyl]-N-acetyl-alpha-D-glucosamine + holo-[ACP]</text>
        <dbReference type="Rhea" id="RHEA:67812"/>
        <dbReference type="Rhea" id="RHEA-COMP:9685"/>
        <dbReference type="Rhea" id="RHEA-COMP:9945"/>
        <dbReference type="ChEBI" id="CHEBI:57705"/>
        <dbReference type="ChEBI" id="CHEBI:64479"/>
        <dbReference type="ChEBI" id="CHEBI:78827"/>
        <dbReference type="ChEBI" id="CHEBI:173225"/>
        <dbReference type="EC" id="2.3.1.129"/>
    </reaction>
</comment>
<dbReference type="Proteomes" id="UP000178449">
    <property type="component" value="Unassembled WGS sequence"/>
</dbReference>
<dbReference type="EC" id="2.3.1.129" evidence="6"/>
<dbReference type="GO" id="GO:0008780">
    <property type="term" value="F:acyl-[acyl-carrier-protein]-UDP-N-acetylglucosamine O-acyltransferase activity"/>
    <property type="evidence" value="ECO:0007669"/>
    <property type="project" value="UniProtKB-UniRule"/>
</dbReference>